<gene>
    <name evidence="1" type="ORF">CSSPJE1EN2_LOCUS15792</name>
</gene>
<reference evidence="1" key="1">
    <citation type="submission" date="2024-03" db="EMBL/GenBank/DDBJ databases">
        <authorList>
            <consortium name="ELIXIR-Norway"/>
            <consortium name="Elixir Norway"/>
        </authorList>
    </citation>
    <scope>NUCLEOTIDE SEQUENCE</scope>
</reference>
<protein>
    <submittedName>
        <fullName evidence="1">Uncharacterized protein</fullName>
    </submittedName>
</protein>
<dbReference type="EMBL" id="OZ023704">
    <property type="protein sequence ID" value="CAK9873222.1"/>
    <property type="molecule type" value="Genomic_DNA"/>
</dbReference>
<evidence type="ECO:0000313" key="1">
    <source>
        <dbReference type="EMBL" id="CAK9873222.1"/>
    </source>
</evidence>
<accession>A0ABP1BD81</accession>
<proteinExistence type="predicted"/>
<evidence type="ECO:0000313" key="2">
    <source>
        <dbReference type="Proteomes" id="UP001497522"/>
    </source>
</evidence>
<dbReference type="Proteomes" id="UP001497522">
    <property type="component" value="Chromosome 3"/>
</dbReference>
<organism evidence="1 2">
    <name type="scientific">Sphagnum jensenii</name>
    <dbReference type="NCBI Taxonomy" id="128206"/>
    <lineage>
        <taxon>Eukaryota</taxon>
        <taxon>Viridiplantae</taxon>
        <taxon>Streptophyta</taxon>
        <taxon>Embryophyta</taxon>
        <taxon>Bryophyta</taxon>
        <taxon>Sphagnophytina</taxon>
        <taxon>Sphagnopsida</taxon>
        <taxon>Sphagnales</taxon>
        <taxon>Sphagnaceae</taxon>
        <taxon>Sphagnum</taxon>
    </lineage>
</organism>
<sequence length="109" mass="11925">MTVDLQVLLEHLNLASRHLLRRLQQSLMDGSDLVFLEVGTGDKSPIVELTIVIARSTQRTSSAWPFGGARWKKASTLSSGKAMRLSKGAARKRVATWSSGGGARWFSRA</sequence>
<keyword evidence="2" id="KW-1185">Reference proteome</keyword>
<name>A0ABP1BD81_9BRYO</name>